<feature type="compositionally biased region" description="Polar residues" evidence="1">
    <location>
        <begin position="65"/>
        <end position="81"/>
    </location>
</feature>
<proteinExistence type="predicted"/>
<dbReference type="EMBL" id="FUWO01000015">
    <property type="protein sequence ID" value="SJZ73389.1"/>
    <property type="molecule type" value="Genomic_DNA"/>
</dbReference>
<dbReference type="NCBIfam" id="TIGR01363">
    <property type="entry name" value="strep_his_triad"/>
    <property type="match status" value="1"/>
</dbReference>
<dbReference type="InterPro" id="IPR006270">
    <property type="entry name" value="Strep_his_triad_rpt"/>
</dbReference>
<dbReference type="AlphaFoldDB" id="A0A1T4N228"/>
<organism evidence="2 3">
    <name type="scientific">Globicatella sulfidifaciens DSM 15739</name>
    <dbReference type="NCBI Taxonomy" id="1121925"/>
    <lineage>
        <taxon>Bacteria</taxon>
        <taxon>Bacillati</taxon>
        <taxon>Bacillota</taxon>
        <taxon>Bacilli</taxon>
        <taxon>Lactobacillales</taxon>
        <taxon>Aerococcaceae</taxon>
        <taxon>Globicatella</taxon>
    </lineage>
</organism>
<dbReference type="STRING" id="1121925.SAMN02746011_01630"/>
<sequence length="128" mass="13685">MGGSGSRDASGSYVTSDGYLFSPYDVIQDLGVGFIAPHGNYFHFIPKSDLAAAELQIALAVLGRNGNTKPSTSDNSGQLGINHQNNHNNHDNQKGHANDNTITVKPTDSNKPYTPVMGMSFPLNPLQK</sequence>
<dbReference type="Pfam" id="PF04270">
    <property type="entry name" value="Strep_his_triad"/>
    <property type="match status" value="1"/>
</dbReference>
<evidence type="ECO:0000313" key="2">
    <source>
        <dbReference type="EMBL" id="SJZ73389.1"/>
    </source>
</evidence>
<dbReference type="Gene3D" id="3.10.50.90">
    <property type="match status" value="1"/>
</dbReference>
<gene>
    <name evidence="2" type="ORF">SAMN02746011_01630</name>
</gene>
<dbReference type="InterPro" id="IPR023832">
    <property type="entry name" value="His_triad_protein"/>
</dbReference>
<evidence type="ECO:0000313" key="3">
    <source>
        <dbReference type="Proteomes" id="UP000189941"/>
    </source>
</evidence>
<name>A0A1T4N228_9LACT</name>
<reference evidence="3" key="1">
    <citation type="submission" date="2017-02" db="EMBL/GenBank/DDBJ databases">
        <authorList>
            <person name="Varghese N."/>
            <person name="Submissions S."/>
        </authorList>
    </citation>
    <scope>NUCLEOTIDE SEQUENCE [LARGE SCALE GENOMIC DNA]</scope>
    <source>
        <strain evidence="3">DSM 15739</strain>
    </source>
</reference>
<dbReference type="SUPFAM" id="SSF142887">
    <property type="entry name" value="PhtA domain-like"/>
    <property type="match status" value="1"/>
</dbReference>
<keyword evidence="3" id="KW-1185">Reference proteome</keyword>
<dbReference type="InterPro" id="IPR037228">
    <property type="entry name" value="PhtA_dom_sf"/>
</dbReference>
<protein>
    <submittedName>
        <fullName evidence="2">Histidine triad protein</fullName>
    </submittedName>
</protein>
<feature type="compositionally biased region" description="Basic and acidic residues" evidence="1">
    <location>
        <begin position="88"/>
        <end position="97"/>
    </location>
</feature>
<evidence type="ECO:0000256" key="1">
    <source>
        <dbReference type="SAM" id="MobiDB-lite"/>
    </source>
</evidence>
<dbReference type="Proteomes" id="UP000189941">
    <property type="component" value="Unassembled WGS sequence"/>
</dbReference>
<feature type="compositionally biased region" description="Polar residues" evidence="1">
    <location>
        <begin position="98"/>
        <end position="112"/>
    </location>
</feature>
<accession>A0A1T4N228</accession>
<feature type="region of interest" description="Disordered" evidence="1">
    <location>
        <begin position="65"/>
        <end position="128"/>
    </location>
</feature>